<evidence type="ECO:0000313" key="1">
    <source>
        <dbReference type="EMBL" id="CAE8639523.1"/>
    </source>
</evidence>
<reference evidence="1" key="1">
    <citation type="submission" date="2021-02" db="EMBL/GenBank/DDBJ databases">
        <authorList>
            <person name="Dougan E. K."/>
            <person name="Rhodes N."/>
            <person name="Thang M."/>
            <person name="Chan C."/>
        </authorList>
    </citation>
    <scope>NUCLEOTIDE SEQUENCE</scope>
</reference>
<comment type="caution">
    <text evidence="1">The sequence shown here is derived from an EMBL/GenBank/DDBJ whole genome shotgun (WGS) entry which is preliminary data.</text>
</comment>
<dbReference type="EMBL" id="CAJNNV010032279">
    <property type="protein sequence ID" value="CAE8639523.1"/>
    <property type="molecule type" value="Genomic_DNA"/>
</dbReference>
<protein>
    <submittedName>
        <fullName evidence="1">Uncharacterized protein</fullName>
    </submittedName>
</protein>
<sequence>MYSLASHDAGSNLLMMSGCDGCATRPRDAGSISLMMSGCDGRATRPHDADFKFTHDEWLLWLLDGGTCNNFEIVDALGIPMPTKPLPLWPVDVLNATHDEWLS</sequence>
<organism evidence="1 2">
    <name type="scientific">Polarella glacialis</name>
    <name type="common">Dinoflagellate</name>
    <dbReference type="NCBI Taxonomy" id="89957"/>
    <lineage>
        <taxon>Eukaryota</taxon>
        <taxon>Sar</taxon>
        <taxon>Alveolata</taxon>
        <taxon>Dinophyceae</taxon>
        <taxon>Suessiales</taxon>
        <taxon>Suessiaceae</taxon>
        <taxon>Polarella</taxon>
    </lineage>
</organism>
<dbReference type="Proteomes" id="UP000654075">
    <property type="component" value="Unassembled WGS sequence"/>
</dbReference>
<evidence type="ECO:0000313" key="2">
    <source>
        <dbReference type="Proteomes" id="UP000654075"/>
    </source>
</evidence>
<dbReference type="AlphaFoldDB" id="A0A813HQ02"/>
<gene>
    <name evidence="1" type="ORF">PGLA1383_LOCUS54554</name>
</gene>
<name>A0A813HQ02_POLGL</name>
<accession>A0A813HQ02</accession>
<keyword evidence="2" id="KW-1185">Reference proteome</keyword>
<proteinExistence type="predicted"/>